<accession>A0A5Q4ZU24</accession>
<dbReference type="AlphaFoldDB" id="A0A5Q4ZU24"/>
<dbReference type="Proteomes" id="UP000325811">
    <property type="component" value="Chromosome II"/>
</dbReference>
<gene>
    <name evidence="1" type="ORF">PDMSB3_1696</name>
</gene>
<organism evidence="1 2">
    <name type="scientific">Paraburkholderia dioscoreae</name>
    <dbReference type="NCBI Taxonomy" id="2604047"/>
    <lineage>
        <taxon>Bacteria</taxon>
        <taxon>Pseudomonadati</taxon>
        <taxon>Pseudomonadota</taxon>
        <taxon>Betaproteobacteria</taxon>
        <taxon>Burkholderiales</taxon>
        <taxon>Burkholderiaceae</taxon>
        <taxon>Paraburkholderia</taxon>
    </lineage>
</organism>
<sequence>MAGFRGKRPAWDERVYFSRLRLLTNYSAPPDGIPAAGTAAPTC</sequence>
<dbReference type="KEGG" id="pdio:PDMSB3_1696.1"/>
<keyword evidence="2" id="KW-1185">Reference proteome</keyword>
<name>A0A5Q4ZU24_9BURK</name>
<reference evidence="1 2" key="1">
    <citation type="submission" date="2019-08" db="EMBL/GenBank/DDBJ databases">
        <authorList>
            <person name="Herpell B J."/>
        </authorList>
    </citation>
    <scope>NUCLEOTIDE SEQUENCE [LARGE SCALE GENOMIC DNA]</scope>
    <source>
        <strain evidence="2">Msb3</strain>
    </source>
</reference>
<protein>
    <submittedName>
        <fullName evidence="1">Uncharacterized protein</fullName>
    </submittedName>
</protein>
<proteinExistence type="predicted"/>
<dbReference type="EMBL" id="LR699554">
    <property type="protein sequence ID" value="VVD32980.1"/>
    <property type="molecule type" value="Genomic_DNA"/>
</dbReference>
<evidence type="ECO:0000313" key="2">
    <source>
        <dbReference type="Proteomes" id="UP000325811"/>
    </source>
</evidence>
<evidence type="ECO:0000313" key="1">
    <source>
        <dbReference type="EMBL" id="VVD32980.1"/>
    </source>
</evidence>